<evidence type="ECO:0000256" key="2">
    <source>
        <dbReference type="SAM" id="MobiDB-lite"/>
    </source>
</evidence>
<proteinExistence type="inferred from homology"/>
<organism evidence="5 6">
    <name type="scientific">Pseudokineococcus marinus</name>
    <dbReference type="NCBI Taxonomy" id="351215"/>
    <lineage>
        <taxon>Bacteria</taxon>
        <taxon>Bacillati</taxon>
        <taxon>Actinomycetota</taxon>
        <taxon>Actinomycetes</taxon>
        <taxon>Kineosporiales</taxon>
        <taxon>Kineosporiaceae</taxon>
        <taxon>Pseudokineococcus</taxon>
    </lineage>
</organism>
<dbReference type="InterPro" id="IPR027381">
    <property type="entry name" value="LytR/CpsA/Psr_C"/>
</dbReference>
<dbReference type="EMBL" id="JABEMA010000097">
    <property type="protein sequence ID" value="NNH23089.1"/>
    <property type="molecule type" value="Genomic_DNA"/>
</dbReference>
<comment type="similarity">
    <text evidence="1">Belongs to the LytR/CpsA/Psr (LCP) family.</text>
</comment>
<dbReference type="PANTHER" id="PTHR33392">
    <property type="entry name" value="POLYISOPRENYL-TEICHOIC ACID--PEPTIDOGLYCAN TEICHOIC ACID TRANSFERASE TAGU"/>
    <property type="match status" value="1"/>
</dbReference>
<feature type="region of interest" description="Disordered" evidence="2">
    <location>
        <begin position="343"/>
        <end position="367"/>
    </location>
</feature>
<dbReference type="InterPro" id="IPR004474">
    <property type="entry name" value="LytR_CpsA_psr"/>
</dbReference>
<evidence type="ECO:0000259" key="4">
    <source>
        <dbReference type="Pfam" id="PF13399"/>
    </source>
</evidence>
<dbReference type="Pfam" id="PF13399">
    <property type="entry name" value="LytR_C"/>
    <property type="match status" value="1"/>
</dbReference>
<feature type="region of interest" description="Disordered" evidence="2">
    <location>
        <begin position="454"/>
        <end position="493"/>
    </location>
</feature>
<dbReference type="Pfam" id="PF03816">
    <property type="entry name" value="LytR_cpsA_psr"/>
    <property type="match status" value="1"/>
</dbReference>
<comment type="caution">
    <text evidence="5">The sequence shown here is derived from an EMBL/GenBank/DDBJ whole genome shotgun (WGS) entry which is preliminary data.</text>
</comment>
<name>A0A849BIR8_9ACTN</name>
<evidence type="ECO:0000259" key="3">
    <source>
        <dbReference type="Pfam" id="PF03816"/>
    </source>
</evidence>
<dbReference type="PANTHER" id="PTHR33392:SF6">
    <property type="entry name" value="POLYISOPRENYL-TEICHOIC ACID--PEPTIDOGLYCAN TEICHOIC ACID TRANSFERASE TAGU"/>
    <property type="match status" value="1"/>
</dbReference>
<dbReference type="InterPro" id="IPR050922">
    <property type="entry name" value="LytR/CpsA/Psr_CW_biosynth"/>
</dbReference>
<feature type="domain" description="LytR/CpsA/Psr regulator C-terminal" evidence="4">
    <location>
        <begin position="371"/>
        <end position="454"/>
    </location>
</feature>
<accession>A0A849BIR8</accession>
<reference evidence="5 6" key="1">
    <citation type="submission" date="2020-05" db="EMBL/GenBank/DDBJ databases">
        <title>MicrobeNet Type strains.</title>
        <authorList>
            <person name="Nicholson A.C."/>
        </authorList>
    </citation>
    <scope>NUCLEOTIDE SEQUENCE [LARGE SCALE GENOMIC DNA]</scope>
    <source>
        <strain evidence="5 6">JCM 14547</strain>
    </source>
</reference>
<feature type="domain" description="Cell envelope-related transcriptional attenuator" evidence="3">
    <location>
        <begin position="106"/>
        <end position="261"/>
    </location>
</feature>
<dbReference type="Gene3D" id="3.40.630.190">
    <property type="entry name" value="LCP protein"/>
    <property type="match status" value="1"/>
</dbReference>
<sequence length="493" mass="50530">MTSPRTAAGRHVRARSRARRAVAVVATTAAGAVVVAGAAGAAVVAHLDGNITSVEVDSVLGDDRPEPAPVAEGETGPLNILVMGSDDRSQLRDGDAFGGDIGGGGSDTTLLVHLSADRDRAVAVSIPRDSMVQVPACGDPRGEGRTRTAMFNSALAEGGPACAIETVEDNTRIPIDHFAIVDFDGFQDVVDALGGVEVCLPEAVQDPKSGLDLPAGTSEVSGEQALAYVRARYNVPGTEGSDIGRIGRQQQFLSSVVQEVTSAQILLRPDRLVRFLDAATASLTTDPGLDSIGDLTRLAQSASGLRPDDVSFVTVPFEAYAPDPNRLQWAPQAEDLWASIREDAPLPGSPEAEAAADPAPAPAPLTVSPGSITVEVYNGTGEGGRAGEAQADLQLQGFTVPVAGNAEPGAPAGVRVTYPTGEEDAAETVAAAFPGANVVEDPSLQGRVVVTLGPGAPDVVEVPNRLGDQPLPDRSEPATAIEARSASEDICAS</sequence>
<dbReference type="AlphaFoldDB" id="A0A849BIR8"/>
<protein>
    <submittedName>
        <fullName evidence="5">LCP family protein</fullName>
    </submittedName>
</protein>
<evidence type="ECO:0000313" key="5">
    <source>
        <dbReference type="EMBL" id="NNH23089.1"/>
    </source>
</evidence>
<dbReference type="NCBIfam" id="TIGR00350">
    <property type="entry name" value="lytR_cpsA_psr"/>
    <property type="match status" value="1"/>
</dbReference>
<evidence type="ECO:0000313" key="6">
    <source>
        <dbReference type="Proteomes" id="UP000555552"/>
    </source>
</evidence>
<gene>
    <name evidence="5" type="ORF">HLB09_08285</name>
</gene>
<keyword evidence="6" id="KW-1185">Reference proteome</keyword>
<dbReference type="RefSeq" id="WP_171202918.1">
    <property type="nucleotide sequence ID" value="NZ_BAAANP010000003.1"/>
</dbReference>
<dbReference type="Proteomes" id="UP000555552">
    <property type="component" value="Unassembled WGS sequence"/>
</dbReference>
<evidence type="ECO:0000256" key="1">
    <source>
        <dbReference type="ARBA" id="ARBA00006068"/>
    </source>
</evidence>
<dbReference type="Gene3D" id="3.30.70.2390">
    <property type="match status" value="1"/>
</dbReference>